<evidence type="ECO:0000313" key="3">
    <source>
        <dbReference type="EnsemblPlants" id="Pp3c17_14041V3.1"/>
    </source>
</evidence>
<dbReference type="RefSeq" id="XP_024400710.1">
    <property type="nucleotide sequence ID" value="XM_024544942.2"/>
</dbReference>
<sequence length="246" mass="27371">MPSACIHTLVEHASSSEDKQLPRRGTNLILVRQRAFITSLPRDTATSSSVASSISHAAELAMGNLDLEELRVLQSPPQRSTRRQEPRSQSGGTRSNRSTRGLRWTGGEQFPCFDRVRNESGRELGELTETVEFFGHIFEVRLFVVHISVHDPFGHGLVAALRQRGGGGFDAQWYLLAAQSRGRVGSVGCVLPARDAGLHFALRLLHQRRFLERNYTRSTRSSHQPDLTGFLVLVFNSSQDAHRFAG</sequence>
<dbReference type="GeneID" id="112294477"/>
<protein>
    <submittedName>
        <fullName evidence="2 3">Uncharacterized protein</fullName>
    </submittedName>
</protein>
<feature type="compositionally biased region" description="Polar residues" evidence="1">
    <location>
        <begin position="87"/>
        <end position="99"/>
    </location>
</feature>
<dbReference type="Gramene" id="Pp3c17_14041V3.1">
    <property type="protein sequence ID" value="Pp3c17_14041V3.1"/>
    <property type="gene ID" value="Pp3c17_14041"/>
</dbReference>
<evidence type="ECO:0000256" key="1">
    <source>
        <dbReference type="SAM" id="MobiDB-lite"/>
    </source>
</evidence>
<dbReference type="Proteomes" id="UP000006727">
    <property type="component" value="Chromosome 17"/>
</dbReference>
<reference evidence="2 4" key="1">
    <citation type="journal article" date="2008" name="Science">
        <title>The Physcomitrella genome reveals evolutionary insights into the conquest of land by plants.</title>
        <authorList>
            <person name="Rensing S."/>
            <person name="Lang D."/>
            <person name="Zimmer A."/>
            <person name="Terry A."/>
            <person name="Salamov A."/>
            <person name="Shapiro H."/>
            <person name="Nishiyama T."/>
            <person name="Perroud P.-F."/>
            <person name="Lindquist E."/>
            <person name="Kamisugi Y."/>
            <person name="Tanahashi T."/>
            <person name="Sakakibara K."/>
            <person name="Fujita T."/>
            <person name="Oishi K."/>
            <person name="Shin-I T."/>
            <person name="Kuroki Y."/>
            <person name="Toyoda A."/>
            <person name="Suzuki Y."/>
            <person name="Hashimoto A."/>
            <person name="Yamaguchi K."/>
            <person name="Sugano A."/>
            <person name="Kohara Y."/>
            <person name="Fujiyama A."/>
            <person name="Anterola A."/>
            <person name="Aoki S."/>
            <person name="Ashton N."/>
            <person name="Barbazuk W.B."/>
            <person name="Barker E."/>
            <person name="Bennetzen J."/>
            <person name="Bezanilla M."/>
            <person name="Blankenship R."/>
            <person name="Cho S.H."/>
            <person name="Dutcher S."/>
            <person name="Estelle M."/>
            <person name="Fawcett J.A."/>
            <person name="Gundlach H."/>
            <person name="Hanada K."/>
            <person name="Heyl A."/>
            <person name="Hicks K.A."/>
            <person name="Hugh J."/>
            <person name="Lohr M."/>
            <person name="Mayer K."/>
            <person name="Melkozernov A."/>
            <person name="Murata T."/>
            <person name="Nelson D."/>
            <person name="Pils B."/>
            <person name="Prigge M."/>
            <person name="Reiss B."/>
            <person name="Renner T."/>
            <person name="Rombauts S."/>
            <person name="Rushton P."/>
            <person name="Sanderfoot A."/>
            <person name="Schween G."/>
            <person name="Shiu S.-H."/>
            <person name="Stueber K."/>
            <person name="Theodoulou F.L."/>
            <person name="Tu H."/>
            <person name="Van de Peer Y."/>
            <person name="Verrier P.J."/>
            <person name="Waters E."/>
            <person name="Wood A."/>
            <person name="Yang L."/>
            <person name="Cove D."/>
            <person name="Cuming A."/>
            <person name="Hasebe M."/>
            <person name="Lucas S."/>
            <person name="Mishler D.B."/>
            <person name="Reski R."/>
            <person name="Grigoriev I."/>
            <person name="Quatrano R.S."/>
            <person name="Boore J.L."/>
        </authorList>
    </citation>
    <scope>NUCLEOTIDE SEQUENCE [LARGE SCALE GENOMIC DNA]</scope>
    <source>
        <strain evidence="3 4">cv. Gransden 2004</strain>
    </source>
</reference>
<feature type="region of interest" description="Disordered" evidence="1">
    <location>
        <begin position="73"/>
        <end position="105"/>
    </location>
</feature>
<evidence type="ECO:0000313" key="4">
    <source>
        <dbReference type="Proteomes" id="UP000006727"/>
    </source>
</evidence>
<reference evidence="3" key="3">
    <citation type="submission" date="2020-12" db="UniProtKB">
        <authorList>
            <consortium name="EnsemblPlants"/>
        </authorList>
    </citation>
    <scope>IDENTIFICATION</scope>
</reference>
<dbReference type="PaxDb" id="3218-PP1S98_62V6.1"/>
<name>A0A2K1J3X8_PHYPA</name>
<keyword evidence="4" id="KW-1185">Reference proteome</keyword>
<accession>A0A2K1J3X8</accession>
<dbReference type="EMBL" id="ABEU02000017">
    <property type="protein sequence ID" value="PNR36210.1"/>
    <property type="molecule type" value="Genomic_DNA"/>
</dbReference>
<reference evidence="2 4" key="2">
    <citation type="journal article" date="2018" name="Plant J.">
        <title>The Physcomitrella patens chromosome-scale assembly reveals moss genome structure and evolution.</title>
        <authorList>
            <person name="Lang D."/>
            <person name="Ullrich K.K."/>
            <person name="Murat F."/>
            <person name="Fuchs J."/>
            <person name="Jenkins J."/>
            <person name="Haas F.B."/>
            <person name="Piednoel M."/>
            <person name="Gundlach H."/>
            <person name="Van Bel M."/>
            <person name="Meyberg R."/>
            <person name="Vives C."/>
            <person name="Morata J."/>
            <person name="Symeonidi A."/>
            <person name="Hiss M."/>
            <person name="Muchero W."/>
            <person name="Kamisugi Y."/>
            <person name="Saleh O."/>
            <person name="Blanc G."/>
            <person name="Decker E.L."/>
            <person name="van Gessel N."/>
            <person name="Grimwood J."/>
            <person name="Hayes R.D."/>
            <person name="Graham S.W."/>
            <person name="Gunter L.E."/>
            <person name="McDaniel S.F."/>
            <person name="Hoernstein S.N.W."/>
            <person name="Larsson A."/>
            <person name="Li F.W."/>
            <person name="Perroud P.F."/>
            <person name="Phillips J."/>
            <person name="Ranjan P."/>
            <person name="Rokshar D.S."/>
            <person name="Rothfels C.J."/>
            <person name="Schneider L."/>
            <person name="Shu S."/>
            <person name="Stevenson D.W."/>
            <person name="Thummler F."/>
            <person name="Tillich M."/>
            <person name="Villarreal Aguilar J.C."/>
            <person name="Widiez T."/>
            <person name="Wong G.K."/>
            <person name="Wymore A."/>
            <person name="Zhang Y."/>
            <person name="Zimmer A.D."/>
            <person name="Quatrano R.S."/>
            <person name="Mayer K.F.X."/>
            <person name="Goodstein D."/>
            <person name="Casacuberta J.M."/>
            <person name="Vandepoele K."/>
            <person name="Reski R."/>
            <person name="Cuming A.C."/>
            <person name="Tuskan G.A."/>
            <person name="Maumus F."/>
            <person name="Salse J."/>
            <person name="Schmutz J."/>
            <person name="Rensing S.A."/>
        </authorList>
    </citation>
    <scope>NUCLEOTIDE SEQUENCE [LARGE SCALE GENOMIC DNA]</scope>
    <source>
        <strain evidence="3 4">cv. Gransden 2004</strain>
    </source>
</reference>
<organism evidence="2">
    <name type="scientific">Physcomitrium patens</name>
    <name type="common">Spreading-leaved earth moss</name>
    <name type="synonym">Physcomitrella patens</name>
    <dbReference type="NCBI Taxonomy" id="3218"/>
    <lineage>
        <taxon>Eukaryota</taxon>
        <taxon>Viridiplantae</taxon>
        <taxon>Streptophyta</taxon>
        <taxon>Embryophyta</taxon>
        <taxon>Bryophyta</taxon>
        <taxon>Bryophytina</taxon>
        <taxon>Bryopsida</taxon>
        <taxon>Funariidae</taxon>
        <taxon>Funariales</taxon>
        <taxon>Funariaceae</taxon>
        <taxon>Physcomitrium</taxon>
    </lineage>
</organism>
<proteinExistence type="predicted"/>
<dbReference type="AlphaFoldDB" id="A0A2K1J3X8"/>
<dbReference type="EnsemblPlants" id="Pp3c17_14041V3.1">
    <property type="protein sequence ID" value="Pp3c17_14041V3.1"/>
    <property type="gene ID" value="Pp3c17_14041"/>
</dbReference>
<evidence type="ECO:0000313" key="2">
    <source>
        <dbReference type="EMBL" id="PNR36210.1"/>
    </source>
</evidence>
<gene>
    <name evidence="3" type="primary">LOC112294477</name>
    <name evidence="2" type="ORF">PHYPA_022061</name>
</gene>